<dbReference type="AlphaFoldDB" id="A0A7W8MHH8"/>
<evidence type="ECO:0000313" key="1">
    <source>
        <dbReference type="EMBL" id="MBB5292257.1"/>
    </source>
</evidence>
<evidence type="ECO:0000313" key="2">
    <source>
        <dbReference type="Proteomes" id="UP000566663"/>
    </source>
</evidence>
<protein>
    <recommendedName>
        <fullName evidence="3">Flagellar hook protein FlgE</fullName>
    </recommendedName>
</protein>
<keyword evidence="2" id="KW-1185">Reference proteome</keyword>
<dbReference type="EMBL" id="JACHFZ010000003">
    <property type="protein sequence ID" value="MBB5292257.1"/>
    <property type="molecule type" value="Genomic_DNA"/>
</dbReference>
<comment type="caution">
    <text evidence="1">The sequence shown here is derived from an EMBL/GenBank/DDBJ whole genome shotgun (WGS) entry which is preliminary data.</text>
</comment>
<sequence>MQAHAIAAAGIASATARFEASVRRTAADPLANLADETVERLGAEVALKANASVLRTADEMTGALLDILA</sequence>
<reference evidence="1 2" key="1">
    <citation type="submission" date="2020-08" db="EMBL/GenBank/DDBJ databases">
        <title>Genomic Encyclopedia of Type Strains, Phase IV (KMG-IV): sequencing the most valuable type-strain genomes for metagenomic binning, comparative biology and taxonomic classification.</title>
        <authorList>
            <person name="Goeker M."/>
        </authorList>
    </citation>
    <scope>NUCLEOTIDE SEQUENCE [LARGE SCALE GENOMIC DNA]</scope>
    <source>
        <strain evidence="1 2">DSM 25335</strain>
    </source>
</reference>
<name>A0A7W8MHH8_9CAUL</name>
<accession>A0A7W8MHH8</accession>
<proteinExistence type="predicted"/>
<evidence type="ECO:0008006" key="3">
    <source>
        <dbReference type="Google" id="ProtNLM"/>
    </source>
</evidence>
<dbReference type="Proteomes" id="UP000566663">
    <property type="component" value="Unassembled WGS sequence"/>
</dbReference>
<dbReference type="RefSeq" id="WP_183254495.1">
    <property type="nucleotide sequence ID" value="NZ_BAAAFF010000002.1"/>
</dbReference>
<gene>
    <name evidence="1" type="ORF">HNQ67_001777</name>
</gene>
<organism evidence="1 2">
    <name type="scientific">Brevundimonas basaltis</name>
    <dbReference type="NCBI Taxonomy" id="472166"/>
    <lineage>
        <taxon>Bacteria</taxon>
        <taxon>Pseudomonadati</taxon>
        <taxon>Pseudomonadota</taxon>
        <taxon>Alphaproteobacteria</taxon>
        <taxon>Caulobacterales</taxon>
        <taxon>Caulobacteraceae</taxon>
        <taxon>Brevundimonas</taxon>
    </lineage>
</organism>